<protein>
    <recommendedName>
        <fullName evidence="1">Secretion system C-terminal sorting domain-containing protein</fullName>
    </recommendedName>
</protein>
<dbReference type="Pfam" id="PF18962">
    <property type="entry name" value="Por_Secre_tail"/>
    <property type="match status" value="1"/>
</dbReference>
<comment type="caution">
    <text evidence="2">The sequence shown here is derived from an EMBL/GenBank/DDBJ whole genome shotgun (WGS) entry which is preliminary data.</text>
</comment>
<dbReference type="Gene3D" id="2.60.120.260">
    <property type="entry name" value="Galactose-binding domain-like"/>
    <property type="match status" value="1"/>
</dbReference>
<feature type="domain" description="Secretion system C-terminal sorting" evidence="1">
    <location>
        <begin position="552"/>
        <end position="611"/>
    </location>
</feature>
<evidence type="ECO:0000259" key="1">
    <source>
        <dbReference type="Pfam" id="PF18962"/>
    </source>
</evidence>
<evidence type="ECO:0000313" key="3">
    <source>
        <dbReference type="Proteomes" id="UP001307705"/>
    </source>
</evidence>
<dbReference type="EMBL" id="BTPE01000002">
    <property type="protein sequence ID" value="GMQ32570.1"/>
    <property type="molecule type" value="Genomic_DNA"/>
</dbReference>
<keyword evidence="3" id="KW-1185">Reference proteome</keyword>
<dbReference type="Proteomes" id="UP001307705">
    <property type="component" value="Unassembled WGS sequence"/>
</dbReference>
<organism evidence="2 3">
    <name type="scientific">Algoriphagus taiwanensis</name>
    <dbReference type="NCBI Taxonomy" id="1445656"/>
    <lineage>
        <taxon>Bacteria</taxon>
        <taxon>Pseudomonadati</taxon>
        <taxon>Bacteroidota</taxon>
        <taxon>Cytophagia</taxon>
        <taxon>Cytophagales</taxon>
        <taxon>Cyclobacteriaceae</taxon>
        <taxon>Algoriphagus</taxon>
    </lineage>
</organism>
<proteinExistence type="predicted"/>
<sequence length="622" mass="70274">MSFGFLEIKSLKKKSFIHFLTLLFLLLLWGNTSSFAQFAQLDPVEKIKISEAKSGTDKRVLNQNSLPFWDDFSKGIDTTKWSIDGISYTETVGNNPPSLGMILFNGVDENGRPYSRQDRDQGESDILTSRPFDLSGLSENESNSLFISFFWQAGGKSEAPDSNDQLILQLLNPDGNWVTVWAQNGGDERDRENFAQEIIAIDPNLLHEAFQFRFLSSGRLSGPFDAWLLDYIYLNSGRSLSDLTYPDRAITQPNFVQLGDYRAYPWEILDRFQQNNWSLVSNEFLNLENRFRAMEYTITAQDSIRQAVLPINSDSPFNPVPNALERRAFSSREFESIPNFGKAADLYFETYLTTGDDPLFTISAGDTTFFEQVNFADNDTVSSVFPLRDFFAYDGGSADYSAGINQRSGQLAVQFQSPEPVLLHGISINFTNANQANQAIDLVIWEDLSLRPIFSLERAIPVKEPGQEFIYFPLDTAILVGPEFFVGFTQFTNDFIHVGLDKTNNQADKIFYNVGGGWVQNEEVLGSLMIRPHVTVNQVLEGGEAPQETFLLYPNPVRDRLTIRGKFAEIQIFDSFGRQILLPRESLGEEEMINFSGQRPGIYIVNLVSGSSLESFRIQVLK</sequence>
<gene>
    <name evidence="2" type="ORF">Ataiwa_08420</name>
</gene>
<reference evidence="2 3" key="1">
    <citation type="submission" date="2023-08" db="EMBL/GenBank/DDBJ databases">
        <title>Draft genome sequence of Algoriphagus taiwanensis.</title>
        <authorList>
            <person name="Takatani N."/>
            <person name="Hosokawa M."/>
            <person name="Sawabe T."/>
        </authorList>
    </citation>
    <scope>NUCLEOTIDE SEQUENCE [LARGE SCALE GENOMIC DNA]</scope>
    <source>
        <strain evidence="2 3">JCM 19755</strain>
    </source>
</reference>
<accession>A0ABQ6PX80</accession>
<dbReference type="InterPro" id="IPR026444">
    <property type="entry name" value="Secre_tail"/>
</dbReference>
<dbReference type="NCBIfam" id="TIGR04183">
    <property type="entry name" value="Por_Secre_tail"/>
    <property type="match status" value="1"/>
</dbReference>
<evidence type="ECO:0000313" key="2">
    <source>
        <dbReference type="EMBL" id="GMQ32570.1"/>
    </source>
</evidence>
<name>A0ABQ6PX80_9BACT</name>